<dbReference type="EMBL" id="FMYQ01000020">
    <property type="protein sequence ID" value="SDD50768.1"/>
    <property type="molecule type" value="Genomic_DNA"/>
</dbReference>
<dbReference type="AlphaFoldDB" id="A0A1G6VB16"/>
<dbReference type="OrthoDB" id="9115380at2"/>
<evidence type="ECO:0000313" key="3">
    <source>
        <dbReference type="EMBL" id="SDD50768.1"/>
    </source>
</evidence>
<keyword evidence="2" id="KW-0812">Transmembrane</keyword>
<protein>
    <submittedName>
        <fullName evidence="3">Uncharacterized protein</fullName>
    </submittedName>
</protein>
<feature type="transmembrane region" description="Helical" evidence="2">
    <location>
        <begin position="44"/>
        <end position="60"/>
    </location>
</feature>
<organism evidence="3 4">
    <name type="scientific">Paraburkholderia lycopersici</name>
    <dbReference type="NCBI Taxonomy" id="416944"/>
    <lineage>
        <taxon>Bacteria</taxon>
        <taxon>Pseudomonadati</taxon>
        <taxon>Pseudomonadota</taxon>
        <taxon>Betaproteobacteria</taxon>
        <taxon>Burkholderiales</taxon>
        <taxon>Burkholderiaceae</taxon>
        <taxon>Paraburkholderia</taxon>
    </lineage>
</organism>
<name>A0A1G6VB16_9BURK</name>
<gene>
    <name evidence="3" type="ORF">SAMN05421548_120115</name>
</gene>
<evidence type="ECO:0000256" key="1">
    <source>
        <dbReference type="SAM" id="MobiDB-lite"/>
    </source>
</evidence>
<keyword evidence="4" id="KW-1185">Reference proteome</keyword>
<feature type="region of interest" description="Disordered" evidence="1">
    <location>
        <begin position="92"/>
        <end position="124"/>
    </location>
</feature>
<feature type="compositionally biased region" description="Basic residues" evidence="1">
    <location>
        <begin position="114"/>
        <end position="124"/>
    </location>
</feature>
<evidence type="ECO:0000256" key="2">
    <source>
        <dbReference type="SAM" id="Phobius"/>
    </source>
</evidence>
<accession>A0A1G6VB16</accession>
<sequence length="124" mass="13564">MKPPTVRLQAYLFVASLSAMLIQVAVFVSIMLLHVPERAFESTPFRAAVLAALGCAMLVVRRQRLRVAREADSRSRSQAKLRAARAARASMRAAAQPLRARHPAPAARTGASFSRRRAVRAFPG</sequence>
<reference evidence="4" key="1">
    <citation type="submission" date="2016-09" db="EMBL/GenBank/DDBJ databases">
        <authorList>
            <person name="Varghese N."/>
            <person name="Submissions S."/>
        </authorList>
    </citation>
    <scope>NUCLEOTIDE SEQUENCE [LARGE SCALE GENOMIC DNA]</scope>
    <source>
        <strain evidence="4">TNe-862</strain>
    </source>
</reference>
<evidence type="ECO:0000313" key="4">
    <source>
        <dbReference type="Proteomes" id="UP000198908"/>
    </source>
</evidence>
<proteinExistence type="predicted"/>
<dbReference type="RefSeq" id="WP_092000651.1">
    <property type="nucleotide sequence ID" value="NZ_FMYQ01000020.1"/>
</dbReference>
<feature type="compositionally biased region" description="Low complexity" evidence="1">
    <location>
        <begin position="92"/>
        <end position="113"/>
    </location>
</feature>
<dbReference type="Proteomes" id="UP000198908">
    <property type="component" value="Unassembled WGS sequence"/>
</dbReference>
<keyword evidence="2" id="KW-0472">Membrane</keyword>
<keyword evidence="2" id="KW-1133">Transmembrane helix</keyword>
<feature type="transmembrane region" description="Helical" evidence="2">
    <location>
        <begin position="12"/>
        <end position="32"/>
    </location>
</feature>